<organism evidence="2">
    <name type="scientific">Marseillevirus LCMAC101</name>
    <dbReference type="NCBI Taxonomy" id="2506602"/>
    <lineage>
        <taxon>Viruses</taxon>
        <taxon>Varidnaviria</taxon>
        <taxon>Bamfordvirae</taxon>
        <taxon>Nucleocytoviricota</taxon>
        <taxon>Megaviricetes</taxon>
        <taxon>Pimascovirales</taxon>
        <taxon>Pimascovirales incertae sedis</taxon>
        <taxon>Marseilleviridae</taxon>
    </lineage>
</organism>
<proteinExistence type="predicted"/>
<protein>
    <submittedName>
        <fullName evidence="2">Uncharacterized protein</fullName>
    </submittedName>
</protein>
<accession>A0A481YS28</accession>
<sequence>MTGTGLILLIAVVVIVILCFSRTNDNFKNDLNKMEGMDEDLSYSFGFPTSYNYGYPPYGYGHGYSQYPGYGAWGVPYAYQSQGYGPGTWYTPPGIRRQERRRRTQDRSQWTAPCYDADEDDDCLPGYQNQGNDTDGDGVDDDWECCRRG</sequence>
<reference evidence="2" key="1">
    <citation type="journal article" date="2019" name="MBio">
        <title>Virus Genomes from Deep Sea Sediments Expand the Ocean Megavirome and Support Independent Origins of Viral Gigantism.</title>
        <authorList>
            <person name="Backstrom D."/>
            <person name="Yutin N."/>
            <person name="Jorgensen S.L."/>
            <person name="Dharamshi J."/>
            <person name="Homa F."/>
            <person name="Zaremba-Niedwiedzka K."/>
            <person name="Spang A."/>
            <person name="Wolf Y.I."/>
            <person name="Koonin E.V."/>
            <person name="Ettema T.J."/>
        </authorList>
    </citation>
    <scope>NUCLEOTIDE SEQUENCE</scope>
</reference>
<evidence type="ECO:0000256" key="1">
    <source>
        <dbReference type="SAM" id="MobiDB-lite"/>
    </source>
</evidence>
<name>A0A481YS28_9VIRU</name>
<evidence type="ECO:0000313" key="2">
    <source>
        <dbReference type="EMBL" id="QBK85988.1"/>
    </source>
</evidence>
<gene>
    <name evidence="2" type="ORF">LCMAC101_05830</name>
</gene>
<dbReference type="EMBL" id="MK500328">
    <property type="protein sequence ID" value="QBK85988.1"/>
    <property type="molecule type" value="Genomic_DNA"/>
</dbReference>
<feature type="region of interest" description="Disordered" evidence="1">
    <location>
        <begin position="90"/>
        <end position="141"/>
    </location>
</feature>